<evidence type="ECO:0000313" key="1">
    <source>
        <dbReference type="EMBL" id="GAH03358.1"/>
    </source>
</evidence>
<gene>
    <name evidence="1" type="ORF">S01H4_47968</name>
</gene>
<dbReference type="EMBL" id="BART01026992">
    <property type="protein sequence ID" value="GAH03358.1"/>
    <property type="molecule type" value="Genomic_DNA"/>
</dbReference>
<sequence>MGQKYKFTDNNIIAFEMTVKLRYKDCEMTFKKTDQVYKIDAIDISEKGYIVEFSETFLAKKKVYPNLLNFLNNVVDLDFDIVYKKLQNKKNLRDALDCNN</sequence>
<organism evidence="1">
    <name type="scientific">marine sediment metagenome</name>
    <dbReference type="NCBI Taxonomy" id="412755"/>
    <lineage>
        <taxon>unclassified sequences</taxon>
        <taxon>metagenomes</taxon>
        <taxon>ecological metagenomes</taxon>
    </lineage>
</organism>
<protein>
    <submittedName>
        <fullName evidence="1">Uncharacterized protein</fullName>
    </submittedName>
</protein>
<proteinExistence type="predicted"/>
<name>X1E3W9_9ZZZZ</name>
<dbReference type="AlphaFoldDB" id="X1E3W9"/>
<reference evidence="1" key="1">
    <citation type="journal article" date="2014" name="Front. Microbiol.">
        <title>High frequency of phylogenetically diverse reductive dehalogenase-homologous genes in deep subseafloor sedimentary metagenomes.</title>
        <authorList>
            <person name="Kawai M."/>
            <person name="Futagami T."/>
            <person name="Toyoda A."/>
            <person name="Takaki Y."/>
            <person name="Nishi S."/>
            <person name="Hori S."/>
            <person name="Arai W."/>
            <person name="Tsubouchi T."/>
            <person name="Morono Y."/>
            <person name="Uchiyama I."/>
            <person name="Ito T."/>
            <person name="Fujiyama A."/>
            <person name="Inagaki F."/>
            <person name="Takami H."/>
        </authorList>
    </citation>
    <scope>NUCLEOTIDE SEQUENCE</scope>
    <source>
        <strain evidence="1">Expedition CK06-06</strain>
    </source>
</reference>
<comment type="caution">
    <text evidence="1">The sequence shown here is derived from an EMBL/GenBank/DDBJ whole genome shotgun (WGS) entry which is preliminary data.</text>
</comment>
<accession>X1E3W9</accession>